<comment type="caution">
    <text evidence="2">The sequence shown here is derived from an EMBL/GenBank/DDBJ whole genome shotgun (WGS) entry which is preliminary data.</text>
</comment>
<evidence type="ECO:0000313" key="2">
    <source>
        <dbReference type="EMBL" id="MFC4997935.1"/>
    </source>
</evidence>
<dbReference type="InterPro" id="IPR012340">
    <property type="entry name" value="NA-bd_OB-fold"/>
</dbReference>
<dbReference type="PRINTS" id="PR00050">
    <property type="entry name" value="COLDSHOCK"/>
</dbReference>
<evidence type="ECO:0000259" key="1">
    <source>
        <dbReference type="PROSITE" id="PS51857"/>
    </source>
</evidence>
<dbReference type="SMART" id="SM00357">
    <property type="entry name" value="CSP"/>
    <property type="match status" value="1"/>
</dbReference>
<name>A0ABV9VR46_9ACTN</name>
<dbReference type="CDD" id="cd04458">
    <property type="entry name" value="CSP_CDS"/>
    <property type="match status" value="1"/>
</dbReference>
<sequence length="136" mass="14661">MGRVLRFDDTRGYGFIAPAAGGEDVFVHANDFGEARHLVRPGLRVEYECAEGDRGLKVASVRILDDAAVQPTVRVAAPHDRAVDDDGLCDVLAAGDLVGEVTEMLIQHLPSLTGGQIAEIRDRFVGIARKHGWVEG</sequence>
<organism evidence="2 3">
    <name type="scientific">Dactylosporangium cerinum</name>
    <dbReference type="NCBI Taxonomy" id="1434730"/>
    <lineage>
        <taxon>Bacteria</taxon>
        <taxon>Bacillati</taxon>
        <taxon>Actinomycetota</taxon>
        <taxon>Actinomycetes</taxon>
        <taxon>Micromonosporales</taxon>
        <taxon>Micromonosporaceae</taxon>
        <taxon>Dactylosporangium</taxon>
    </lineage>
</organism>
<dbReference type="Pfam" id="PF00313">
    <property type="entry name" value="CSD"/>
    <property type="match status" value="1"/>
</dbReference>
<evidence type="ECO:0000313" key="3">
    <source>
        <dbReference type="Proteomes" id="UP001595912"/>
    </source>
</evidence>
<dbReference type="EMBL" id="JBHSIU010000011">
    <property type="protein sequence ID" value="MFC4997935.1"/>
    <property type="molecule type" value="Genomic_DNA"/>
</dbReference>
<feature type="domain" description="CSD" evidence="1">
    <location>
        <begin position="1"/>
        <end position="63"/>
    </location>
</feature>
<keyword evidence="3" id="KW-1185">Reference proteome</keyword>
<dbReference type="Proteomes" id="UP001595912">
    <property type="component" value="Unassembled WGS sequence"/>
</dbReference>
<protein>
    <submittedName>
        <fullName evidence="2">Cold-shock protein</fullName>
    </submittedName>
</protein>
<accession>A0ABV9VR46</accession>
<proteinExistence type="predicted"/>
<reference evidence="3" key="1">
    <citation type="journal article" date="2019" name="Int. J. Syst. Evol. Microbiol.">
        <title>The Global Catalogue of Microorganisms (GCM) 10K type strain sequencing project: providing services to taxonomists for standard genome sequencing and annotation.</title>
        <authorList>
            <consortium name="The Broad Institute Genomics Platform"/>
            <consortium name="The Broad Institute Genome Sequencing Center for Infectious Disease"/>
            <person name="Wu L."/>
            <person name="Ma J."/>
        </authorList>
    </citation>
    <scope>NUCLEOTIDE SEQUENCE [LARGE SCALE GENOMIC DNA]</scope>
    <source>
        <strain evidence="3">CGMCC 4.7152</strain>
    </source>
</reference>
<dbReference type="SUPFAM" id="SSF50249">
    <property type="entry name" value="Nucleic acid-binding proteins"/>
    <property type="match status" value="1"/>
</dbReference>
<dbReference type="RefSeq" id="WP_380114757.1">
    <property type="nucleotide sequence ID" value="NZ_JBHSIU010000011.1"/>
</dbReference>
<gene>
    <name evidence="2" type="ORF">ACFPIJ_08855</name>
</gene>
<dbReference type="InterPro" id="IPR011129">
    <property type="entry name" value="CSD"/>
</dbReference>
<dbReference type="Gene3D" id="2.40.50.140">
    <property type="entry name" value="Nucleic acid-binding proteins"/>
    <property type="match status" value="1"/>
</dbReference>
<dbReference type="PROSITE" id="PS51857">
    <property type="entry name" value="CSD_2"/>
    <property type="match status" value="1"/>
</dbReference>
<dbReference type="InterPro" id="IPR002059">
    <property type="entry name" value="CSP_DNA-bd"/>
</dbReference>